<dbReference type="InParanoid" id="A0A1J7JFD4"/>
<dbReference type="Proteomes" id="UP000182658">
    <property type="component" value="Unassembled WGS sequence"/>
</dbReference>
<dbReference type="EMBL" id="KV875100">
    <property type="protein sequence ID" value="OIW26314.1"/>
    <property type="molecule type" value="Genomic_DNA"/>
</dbReference>
<evidence type="ECO:0000313" key="2">
    <source>
        <dbReference type="EMBL" id="OIW26314.1"/>
    </source>
</evidence>
<feature type="compositionally biased region" description="Polar residues" evidence="1">
    <location>
        <begin position="120"/>
        <end position="134"/>
    </location>
</feature>
<sequence length="341" mass="38973">MLETAFYHWEWDCRVILRLPDKPSPEDIEKAYQELSRPLVKVLDQGSTSKLRQKYSSEARKLQRIQDAYEHLKYLVRTGAKLPSIPDWARWVRDRERDRPSQPPTIASRHSPILRRHARSTTVSLSPMVSSRLQPVSERIPPTSFDRFQPPAEALRRKMSSQKLRRKSSKASSATSRTSVGSQVSDSSVSGVVESLEAMNDLVRNARDSLKKRKTKTLRFNAPGSPFREVLPQAVATNKSLLEIVDAMLTRVEHYQAVHKLVQASVEDTCRSMVPENAGVLLTLLCVVEDHKRLVRLYDSMQKQLKDTARLDPTGADKLLATLRREDYAGRLDAILRIRRR</sequence>
<gene>
    <name evidence="2" type="ORF">CONLIGDRAFT_469228</name>
</gene>
<proteinExistence type="predicted"/>
<dbReference type="OrthoDB" id="10670947at2759"/>
<name>A0A1J7JFD4_9PEZI</name>
<protein>
    <recommendedName>
        <fullName evidence="4">J domain-containing protein</fullName>
    </recommendedName>
</protein>
<organism evidence="2 3">
    <name type="scientific">Coniochaeta ligniaria NRRL 30616</name>
    <dbReference type="NCBI Taxonomy" id="1408157"/>
    <lineage>
        <taxon>Eukaryota</taxon>
        <taxon>Fungi</taxon>
        <taxon>Dikarya</taxon>
        <taxon>Ascomycota</taxon>
        <taxon>Pezizomycotina</taxon>
        <taxon>Sordariomycetes</taxon>
        <taxon>Sordariomycetidae</taxon>
        <taxon>Coniochaetales</taxon>
        <taxon>Coniochaetaceae</taxon>
        <taxon>Coniochaeta</taxon>
    </lineage>
</organism>
<dbReference type="AlphaFoldDB" id="A0A1J7JFD4"/>
<feature type="compositionally biased region" description="Basic residues" evidence="1">
    <location>
        <begin position="157"/>
        <end position="169"/>
    </location>
</feature>
<reference evidence="2 3" key="1">
    <citation type="submission" date="2016-10" db="EMBL/GenBank/DDBJ databases">
        <title>Draft genome sequence of Coniochaeta ligniaria NRRL30616, a lignocellulolytic fungus for bioabatement of inhibitors in plant biomass hydrolysates.</title>
        <authorList>
            <consortium name="DOE Joint Genome Institute"/>
            <person name="Jimenez D.J."/>
            <person name="Hector R.E."/>
            <person name="Riley R."/>
            <person name="Sun H."/>
            <person name="Grigoriev I.V."/>
            <person name="Van Elsas J.D."/>
            <person name="Nichols N.N."/>
        </authorList>
    </citation>
    <scope>NUCLEOTIDE SEQUENCE [LARGE SCALE GENOMIC DNA]</scope>
    <source>
        <strain evidence="2 3">NRRL 30616</strain>
    </source>
</reference>
<evidence type="ECO:0008006" key="4">
    <source>
        <dbReference type="Google" id="ProtNLM"/>
    </source>
</evidence>
<keyword evidence="3" id="KW-1185">Reference proteome</keyword>
<evidence type="ECO:0000313" key="3">
    <source>
        <dbReference type="Proteomes" id="UP000182658"/>
    </source>
</evidence>
<accession>A0A1J7JFD4</accession>
<feature type="region of interest" description="Disordered" evidence="1">
    <location>
        <begin position="95"/>
        <end position="187"/>
    </location>
</feature>
<evidence type="ECO:0000256" key="1">
    <source>
        <dbReference type="SAM" id="MobiDB-lite"/>
    </source>
</evidence>
<feature type="compositionally biased region" description="Low complexity" evidence="1">
    <location>
        <begin position="170"/>
        <end position="187"/>
    </location>
</feature>